<dbReference type="Proteomes" id="UP001247620">
    <property type="component" value="Unassembled WGS sequence"/>
</dbReference>
<feature type="chain" id="PRO_5045528371" evidence="2">
    <location>
        <begin position="28"/>
        <end position="366"/>
    </location>
</feature>
<sequence>MKRTYKNLFTFALGALMSLSLAFTANAQRRGGGGGGGGGGAVRSSGGGGGGGGFSRPSISPSVSRPSVNYGGGNRAAVAAPQRSYGSGSAVRSGISVAPQRNYGYANRQNINAAPGGNRVNGGTATRNYSYGSRGYASVDRRAYNGGRGTYYRGGNYGYGNRVYSGRYGGRGGYFGSHYWYPYRNYYNSYYLPRLGFSIGFLPYGYYPFYWGDYQYYYSDGLYYRQYNDQYTVVEPPVGAEIKKLPSDAQSIMINGEQYYESNGVYYQPITKDDGTAAYVIAGKDGELNTDQGNGDYQQAPQIGDVVGQLPEDSRKIKINGEKLYVSPDGFYYQETTDNNGNKAYKIVGTPSDDPADQNQEQDQQQ</sequence>
<feature type="region of interest" description="Disordered" evidence="1">
    <location>
        <begin position="31"/>
        <end position="67"/>
    </location>
</feature>
<protein>
    <submittedName>
        <fullName evidence="3">Uncharacterized protein</fullName>
    </submittedName>
</protein>
<dbReference type="Pfam" id="PF20125">
    <property type="entry name" value="DUF6515"/>
    <property type="match status" value="1"/>
</dbReference>
<keyword evidence="4" id="KW-1185">Reference proteome</keyword>
<evidence type="ECO:0000256" key="1">
    <source>
        <dbReference type="SAM" id="MobiDB-lite"/>
    </source>
</evidence>
<dbReference type="RefSeq" id="WP_310094024.1">
    <property type="nucleotide sequence ID" value="NZ_JAVDUU010000002.1"/>
</dbReference>
<keyword evidence="2" id="KW-0732">Signal</keyword>
<organism evidence="3 4">
    <name type="scientific">Mucilaginibacter pocheonensis</name>
    <dbReference type="NCBI Taxonomy" id="398050"/>
    <lineage>
        <taxon>Bacteria</taxon>
        <taxon>Pseudomonadati</taxon>
        <taxon>Bacteroidota</taxon>
        <taxon>Sphingobacteriia</taxon>
        <taxon>Sphingobacteriales</taxon>
        <taxon>Sphingobacteriaceae</taxon>
        <taxon>Mucilaginibacter</taxon>
    </lineage>
</organism>
<feature type="compositionally biased region" description="Gly residues" evidence="1">
    <location>
        <begin position="31"/>
        <end position="54"/>
    </location>
</feature>
<evidence type="ECO:0000313" key="4">
    <source>
        <dbReference type="Proteomes" id="UP001247620"/>
    </source>
</evidence>
<feature type="region of interest" description="Disordered" evidence="1">
    <location>
        <begin position="334"/>
        <end position="366"/>
    </location>
</feature>
<feature type="compositionally biased region" description="Low complexity" evidence="1">
    <location>
        <begin position="357"/>
        <end position="366"/>
    </location>
</feature>
<feature type="signal peptide" evidence="2">
    <location>
        <begin position="1"/>
        <end position="27"/>
    </location>
</feature>
<proteinExistence type="predicted"/>
<gene>
    <name evidence="3" type="ORF">J2W55_001642</name>
</gene>
<comment type="caution">
    <text evidence="3">The sequence shown here is derived from an EMBL/GenBank/DDBJ whole genome shotgun (WGS) entry which is preliminary data.</text>
</comment>
<dbReference type="EMBL" id="JAVDUU010000002">
    <property type="protein sequence ID" value="MDR6941800.1"/>
    <property type="molecule type" value="Genomic_DNA"/>
</dbReference>
<reference evidence="3 4" key="1">
    <citation type="submission" date="2023-07" db="EMBL/GenBank/DDBJ databases">
        <title>Sorghum-associated microbial communities from plants grown in Nebraska, USA.</title>
        <authorList>
            <person name="Schachtman D."/>
        </authorList>
    </citation>
    <scope>NUCLEOTIDE SEQUENCE [LARGE SCALE GENOMIC DNA]</scope>
    <source>
        <strain evidence="3 4">3262</strain>
    </source>
</reference>
<evidence type="ECO:0000256" key="2">
    <source>
        <dbReference type="SAM" id="SignalP"/>
    </source>
</evidence>
<accession>A0ABU1T8S9</accession>
<dbReference type="InterPro" id="IPR045398">
    <property type="entry name" value="DUF6515"/>
</dbReference>
<name>A0ABU1T8S9_9SPHI</name>
<evidence type="ECO:0000313" key="3">
    <source>
        <dbReference type="EMBL" id="MDR6941800.1"/>
    </source>
</evidence>
<feature type="compositionally biased region" description="Low complexity" evidence="1">
    <location>
        <begin position="55"/>
        <end position="67"/>
    </location>
</feature>